<organism evidence="2 3">
    <name type="scientific">Stephania japonica</name>
    <dbReference type="NCBI Taxonomy" id="461633"/>
    <lineage>
        <taxon>Eukaryota</taxon>
        <taxon>Viridiplantae</taxon>
        <taxon>Streptophyta</taxon>
        <taxon>Embryophyta</taxon>
        <taxon>Tracheophyta</taxon>
        <taxon>Spermatophyta</taxon>
        <taxon>Magnoliopsida</taxon>
        <taxon>Ranunculales</taxon>
        <taxon>Menispermaceae</taxon>
        <taxon>Menispermoideae</taxon>
        <taxon>Cissampelideae</taxon>
        <taxon>Stephania</taxon>
    </lineage>
</organism>
<evidence type="ECO:0000313" key="2">
    <source>
        <dbReference type="EMBL" id="KAK9097603.1"/>
    </source>
</evidence>
<feature type="compositionally biased region" description="Basic and acidic residues" evidence="1">
    <location>
        <begin position="16"/>
        <end position="33"/>
    </location>
</feature>
<gene>
    <name evidence="2" type="ORF">Sjap_023100</name>
</gene>
<feature type="region of interest" description="Disordered" evidence="1">
    <location>
        <begin position="1"/>
        <end position="82"/>
    </location>
</feature>
<dbReference type="Proteomes" id="UP001417504">
    <property type="component" value="Unassembled WGS sequence"/>
</dbReference>
<proteinExistence type="predicted"/>
<accession>A0AAP0HQH7</accession>
<evidence type="ECO:0000313" key="3">
    <source>
        <dbReference type="Proteomes" id="UP001417504"/>
    </source>
</evidence>
<keyword evidence="3" id="KW-1185">Reference proteome</keyword>
<dbReference type="AlphaFoldDB" id="A0AAP0HQH7"/>
<sequence length="82" mass="9008">MNESGEEVLKAPAIEEAIRELGEDGIDSEKDNARASNDSEDDPCGPHHSAERRPLDFPNLLRHTSPPPNPILRHRHSSSSSS</sequence>
<protein>
    <submittedName>
        <fullName evidence="2">Uncharacterized protein</fullName>
    </submittedName>
</protein>
<feature type="compositionally biased region" description="Basic and acidic residues" evidence="1">
    <location>
        <begin position="44"/>
        <end position="55"/>
    </location>
</feature>
<evidence type="ECO:0000256" key="1">
    <source>
        <dbReference type="SAM" id="MobiDB-lite"/>
    </source>
</evidence>
<reference evidence="2 3" key="1">
    <citation type="submission" date="2024-01" db="EMBL/GenBank/DDBJ databases">
        <title>Genome assemblies of Stephania.</title>
        <authorList>
            <person name="Yang L."/>
        </authorList>
    </citation>
    <scope>NUCLEOTIDE SEQUENCE [LARGE SCALE GENOMIC DNA]</scope>
    <source>
        <strain evidence="2">QJT</strain>
        <tissue evidence="2">Leaf</tissue>
    </source>
</reference>
<feature type="compositionally biased region" description="Basic residues" evidence="1">
    <location>
        <begin position="72"/>
        <end position="82"/>
    </location>
</feature>
<dbReference type="EMBL" id="JBBNAE010000009">
    <property type="protein sequence ID" value="KAK9097603.1"/>
    <property type="molecule type" value="Genomic_DNA"/>
</dbReference>
<name>A0AAP0HQH7_9MAGN</name>
<comment type="caution">
    <text evidence="2">The sequence shown here is derived from an EMBL/GenBank/DDBJ whole genome shotgun (WGS) entry which is preliminary data.</text>
</comment>